<dbReference type="OrthoDB" id="9033521at2"/>
<accession>A0A2V3U0F9</accession>
<evidence type="ECO:0000313" key="2">
    <source>
        <dbReference type="Proteomes" id="UP000248021"/>
    </source>
</evidence>
<evidence type="ECO:0008006" key="3">
    <source>
        <dbReference type="Google" id="ProtNLM"/>
    </source>
</evidence>
<organism evidence="1 2">
    <name type="scientific">Chelatococcus asaccharovorans</name>
    <dbReference type="NCBI Taxonomy" id="28210"/>
    <lineage>
        <taxon>Bacteria</taxon>
        <taxon>Pseudomonadati</taxon>
        <taxon>Pseudomonadota</taxon>
        <taxon>Alphaproteobacteria</taxon>
        <taxon>Hyphomicrobiales</taxon>
        <taxon>Chelatococcaceae</taxon>
        <taxon>Chelatococcus</taxon>
    </lineage>
</organism>
<sequence>MNDTAEAAGCDILILGSGYFAEVMVADLALAANTPLRVVIGGRNAARCGWLALAGNSRAALHGRPARFDSASVDFDSPDRLDAVLGRLQPRVVVQSASMQSPWKVDVLDSEWSRVVAEGGFGITIAFHSVLSARTAAAVARTVPGAHFVNTCYPDGVNPLLARAGLPVATGVGNVSIYSSVIAGLLRPEERQHLRVLGHHHHLVQWRRTPGTRSGAPVRAWVDGVEIVDTEALTGHLQLPYRDLNLISGGGAVPVLLGLAGAWSGRAHVPGPRGLPGGYPVQVSQAGVTLDLPPGLTEAEAIAWNRGFDEADGVSVENDGRVVYSAAGQRALARHSAELAQGFNVGAVEEAARELGDLRARLGG</sequence>
<reference evidence="1 2" key="1">
    <citation type="submission" date="2018-05" db="EMBL/GenBank/DDBJ databases">
        <title>Genomic Encyclopedia of Type Strains, Phase IV (KMG-IV): sequencing the most valuable type-strain genomes for metagenomic binning, comparative biology and taxonomic classification.</title>
        <authorList>
            <person name="Goeker M."/>
        </authorList>
    </citation>
    <scope>NUCLEOTIDE SEQUENCE [LARGE SCALE GENOMIC DNA]</scope>
    <source>
        <strain evidence="1 2">DSM 6462</strain>
    </source>
</reference>
<name>A0A2V3U0F9_9HYPH</name>
<dbReference type="RefSeq" id="WP_110376904.1">
    <property type="nucleotide sequence ID" value="NZ_JAHBRY010000003.1"/>
</dbReference>
<dbReference type="AlphaFoldDB" id="A0A2V3U0F9"/>
<comment type="caution">
    <text evidence="1">The sequence shown here is derived from an EMBL/GenBank/DDBJ whole genome shotgun (WGS) entry which is preliminary data.</text>
</comment>
<dbReference type="Gene3D" id="3.40.50.720">
    <property type="entry name" value="NAD(P)-binding Rossmann-like Domain"/>
    <property type="match status" value="1"/>
</dbReference>
<protein>
    <recommendedName>
        <fullName evidence="3">Saccharopine dehydrogenase-like protein</fullName>
    </recommendedName>
</protein>
<proteinExistence type="predicted"/>
<dbReference type="EMBL" id="QJJK01000010">
    <property type="protein sequence ID" value="PXW55318.1"/>
    <property type="molecule type" value="Genomic_DNA"/>
</dbReference>
<evidence type="ECO:0000313" key="1">
    <source>
        <dbReference type="EMBL" id="PXW55318.1"/>
    </source>
</evidence>
<gene>
    <name evidence="1" type="ORF">C7450_110257</name>
</gene>
<keyword evidence="2" id="KW-1185">Reference proteome</keyword>
<dbReference type="Proteomes" id="UP000248021">
    <property type="component" value="Unassembled WGS sequence"/>
</dbReference>